<organism evidence="5 6">
    <name type="scientific">Desulfosporosinus acididurans</name>
    <dbReference type="NCBI Taxonomy" id="476652"/>
    <lineage>
        <taxon>Bacteria</taxon>
        <taxon>Bacillati</taxon>
        <taxon>Bacillota</taxon>
        <taxon>Clostridia</taxon>
        <taxon>Eubacteriales</taxon>
        <taxon>Desulfitobacteriaceae</taxon>
        <taxon>Desulfosporosinus</taxon>
    </lineage>
</organism>
<dbReference type="AlphaFoldDB" id="A0A0J1FS18"/>
<dbReference type="Pfam" id="PF07883">
    <property type="entry name" value="Cupin_2"/>
    <property type="match status" value="1"/>
</dbReference>
<dbReference type="InterPro" id="IPR010982">
    <property type="entry name" value="Lambda_DNA-bd_dom_sf"/>
</dbReference>
<evidence type="ECO:0000313" key="5">
    <source>
        <dbReference type="EMBL" id="KLU65793.1"/>
    </source>
</evidence>
<sequence length="184" mass="20814">MDKLNYVIAENLKRLREERKLSLDNVSRLSGVSKSMLGQIERGEVNPTVSTVWKISNGLKISFTQLMSRPEADIECIDKTEIQPLIEDNGKFRNFPVFPFDSERRFEMYSLEIDGGGHLDAEAHPHGTQEFITVFSGEVIISVNNDNFVVTTGNSIRFKADSPHSYKNSGSEVCTLCMVIYYPQ</sequence>
<dbReference type="RefSeq" id="WP_047810256.1">
    <property type="nucleotide sequence ID" value="NZ_LDZY01000007.1"/>
</dbReference>
<dbReference type="SUPFAM" id="SSF51182">
    <property type="entry name" value="RmlC-like cupins"/>
    <property type="match status" value="1"/>
</dbReference>
<dbReference type="SUPFAM" id="SSF47413">
    <property type="entry name" value="lambda repressor-like DNA-binding domains"/>
    <property type="match status" value="1"/>
</dbReference>
<dbReference type="STRING" id="476652.DEAC_c24230"/>
<dbReference type="GO" id="GO:0003677">
    <property type="term" value="F:DNA binding"/>
    <property type="evidence" value="ECO:0007669"/>
    <property type="project" value="UniProtKB-KW"/>
</dbReference>
<dbReference type="GO" id="GO:0003700">
    <property type="term" value="F:DNA-binding transcription factor activity"/>
    <property type="evidence" value="ECO:0007669"/>
    <property type="project" value="TreeGrafter"/>
</dbReference>
<reference evidence="5 6" key="1">
    <citation type="submission" date="2015-06" db="EMBL/GenBank/DDBJ databases">
        <title>Draft genome of the moderately acidophilic sulfate reducer Candidatus Desulfosporosinus acididurans strain M1.</title>
        <authorList>
            <person name="Poehlein A."/>
            <person name="Petzsch P."/>
            <person name="Johnson B.D."/>
            <person name="Schloemann M."/>
            <person name="Daniel R."/>
            <person name="Muehling M."/>
        </authorList>
    </citation>
    <scope>NUCLEOTIDE SEQUENCE [LARGE SCALE GENOMIC DNA]</scope>
    <source>
        <strain evidence="5 6">M1</strain>
    </source>
</reference>
<keyword evidence="3" id="KW-0804">Transcription</keyword>
<dbReference type="CDD" id="cd02209">
    <property type="entry name" value="cupin_XRE_C"/>
    <property type="match status" value="1"/>
</dbReference>
<dbReference type="Gene3D" id="1.10.260.40">
    <property type="entry name" value="lambda repressor-like DNA-binding domains"/>
    <property type="match status" value="1"/>
</dbReference>
<evidence type="ECO:0000256" key="1">
    <source>
        <dbReference type="ARBA" id="ARBA00023015"/>
    </source>
</evidence>
<dbReference type="PANTHER" id="PTHR46797">
    <property type="entry name" value="HTH-TYPE TRANSCRIPTIONAL REGULATOR"/>
    <property type="match status" value="1"/>
</dbReference>
<dbReference type="Gene3D" id="2.60.120.10">
    <property type="entry name" value="Jelly Rolls"/>
    <property type="match status" value="1"/>
</dbReference>
<keyword evidence="1" id="KW-0805">Transcription regulation</keyword>
<protein>
    <submittedName>
        <fullName evidence="5">HTH-type transcriptional regulator PuuR</fullName>
    </submittedName>
</protein>
<dbReference type="PROSITE" id="PS50943">
    <property type="entry name" value="HTH_CROC1"/>
    <property type="match status" value="1"/>
</dbReference>
<comment type="caution">
    <text evidence="5">The sequence shown here is derived from an EMBL/GenBank/DDBJ whole genome shotgun (WGS) entry which is preliminary data.</text>
</comment>
<feature type="domain" description="HTH cro/C1-type" evidence="4">
    <location>
        <begin position="12"/>
        <end position="66"/>
    </location>
</feature>
<keyword evidence="6" id="KW-1185">Reference proteome</keyword>
<dbReference type="EMBL" id="LDZY01000007">
    <property type="protein sequence ID" value="KLU65793.1"/>
    <property type="molecule type" value="Genomic_DNA"/>
</dbReference>
<accession>A0A0J1FS18</accession>
<dbReference type="InterPro" id="IPR013096">
    <property type="entry name" value="Cupin_2"/>
</dbReference>
<evidence type="ECO:0000313" key="6">
    <source>
        <dbReference type="Proteomes" id="UP000036356"/>
    </source>
</evidence>
<dbReference type="SMART" id="SM00530">
    <property type="entry name" value="HTH_XRE"/>
    <property type="match status" value="1"/>
</dbReference>
<evidence type="ECO:0000256" key="2">
    <source>
        <dbReference type="ARBA" id="ARBA00023125"/>
    </source>
</evidence>
<name>A0A0J1FS18_9FIRM</name>
<dbReference type="GO" id="GO:0005829">
    <property type="term" value="C:cytosol"/>
    <property type="evidence" value="ECO:0007669"/>
    <property type="project" value="TreeGrafter"/>
</dbReference>
<dbReference type="InterPro" id="IPR014710">
    <property type="entry name" value="RmlC-like_jellyroll"/>
</dbReference>
<dbReference type="Pfam" id="PF01381">
    <property type="entry name" value="HTH_3"/>
    <property type="match status" value="1"/>
</dbReference>
<evidence type="ECO:0000256" key="3">
    <source>
        <dbReference type="ARBA" id="ARBA00023163"/>
    </source>
</evidence>
<dbReference type="Proteomes" id="UP000036356">
    <property type="component" value="Unassembled WGS sequence"/>
</dbReference>
<dbReference type="InterPro" id="IPR001387">
    <property type="entry name" value="Cro/C1-type_HTH"/>
</dbReference>
<dbReference type="InterPro" id="IPR011051">
    <property type="entry name" value="RmlC_Cupin_sf"/>
</dbReference>
<dbReference type="InterPro" id="IPR050807">
    <property type="entry name" value="TransReg_Diox_bact_type"/>
</dbReference>
<dbReference type="PATRIC" id="fig|476652.3.peg.2521"/>
<evidence type="ECO:0000259" key="4">
    <source>
        <dbReference type="PROSITE" id="PS50943"/>
    </source>
</evidence>
<dbReference type="PANTHER" id="PTHR46797:SF23">
    <property type="entry name" value="HTH-TYPE TRANSCRIPTIONAL REGULATOR SUTR"/>
    <property type="match status" value="1"/>
</dbReference>
<dbReference type="CDD" id="cd00093">
    <property type="entry name" value="HTH_XRE"/>
    <property type="match status" value="1"/>
</dbReference>
<keyword evidence="2" id="KW-0238">DNA-binding</keyword>
<gene>
    <name evidence="5" type="primary">puuR_3</name>
    <name evidence="5" type="ORF">DEAC_c24230</name>
</gene>
<proteinExistence type="predicted"/>